<dbReference type="SUPFAM" id="SSF53187">
    <property type="entry name" value="Zn-dependent exopeptidases"/>
    <property type="match status" value="1"/>
</dbReference>
<dbReference type="Gene3D" id="3.40.630.10">
    <property type="entry name" value="Zn peptidases"/>
    <property type="match status" value="1"/>
</dbReference>
<protein>
    <recommendedName>
        <fullName evidence="2">Zn-dependent hydrolase</fullName>
    </recommendedName>
</protein>
<evidence type="ECO:0008006" key="2">
    <source>
        <dbReference type="Google" id="ProtNLM"/>
    </source>
</evidence>
<evidence type="ECO:0000313" key="1">
    <source>
        <dbReference type="EMBL" id="SVD30272.1"/>
    </source>
</evidence>
<accession>A0A382U8C1</accession>
<feature type="non-terminal residue" evidence="1">
    <location>
        <position position="54"/>
    </location>
</feature>
<dbReference type="EMBL" id="UINC01142124">
    <property type="protein sequence ID" value="SVD30272.1"/>
    <property type="molecule type" value="Genomic_DNA"/>
</dbReference>
<reference evidence="1" key="1">
    <citation type="submission" date="2018-05" db="EMBL/GenBank/DDBJ databases">
        <authorList>
            <person name="Lanie J.A."/>
            <person name="Ng W.-L."/>
            <person name="Kazmierczak K.M."/>
            <person name="Andrzejewski T.M."/>
            <person name="Davidsen T.M."/>
            <person name="Wayne K.J."/>
            <person name="Tettelin H."/>
            <person name="Glass J.I."/>
            <person name="Rusch D."/>
            <person name="Podicherti R."/>
            <person name="Tsui H.-C.T."/>
            <person name="Winkler M.E."/>
        </authorList>
    </citation>
    <scope>NUCLEOTIDE SEQUENCE</scope>
</reference>
<organism evidence="1">
    <name type="scientific">marine metagenome</name>
    <dbReference type="NCBI Taxonomy" id="408172"/>
    <lineage>
        <taxon>unclassified sequences</taxon>
        <taxon>metagenomes</taxon>
        <taxon>ecological metagenomes</taxon>
    </lineage>
</organism>
<gene>
    <name evidence="1" type="ORF">METZ01_LOCUS383126</name>
</gene>
<dbReference type="AlphaFoldDB" id="A0A382U8C1"/>
<proteinExistence type="predicted"/>
<sequence length="54" mass="5883">MNPPTIDGKRLIDSLALMAQVGATEKGGVRRIAATDEDREGRDLLVTWARQEGC</sequence>
<name>A0A382U8C1_9ZZZZ</name>